<keyword evidence="2" id="KW-1185">Reference proteome</keyword>
<accession>A0A2R5GXP5</accession>
<dbReference type="InParanoid" id="A0A2R5GXP5"/>
<dbReference type="Proteomes" id="UP000241890">
    <property type="component" value="Unassembled WGS sequence"/>
</dbReference>
<organism evidence="1 2">
    <name type="scientific">Hondaea fermentalgiana</name>
    <dbReference type="NCBI Taxonomy" id="2315210"/>
    <lineage>
        <taxon>Eukaryota</taxon>
        <taxon>Sar</taxon>
        <taxon>Stramenopiles</taxon>
        <taxon>Bigyra</taxon>
        <taxon>Labyrinthulomycetes</taxon>
        <taxon>Thraustochytrida</taxon>
        <taxon>Thraustochytriidae</taxon>
        <taxon>Hondaea</taxon>
    </lineage>
</organism>
<dbReference type="PANTHER" id="PTHR34218:SF4">
    <property type="entry name" value="ACYL-HOMOSERINE LACTONE ACYLASE QUIP"/>
    <property type="match status" value="1"/>
</dbReference>
<dbReference type="Gene3D" id="3.60.20.10">
    <property type="entry name" value="Glutamine Phosphoribosylpyrophosphate, subunit 1, domain 1"/>
    <property type="match status" value="1"/>
</dbReference>
<dbReference type="InterPro" id="IPR029055">
    <property type="entry name" value="Ntn_hydrolases_N"/>
</dbReference>
<name>A0A2R5GXP5_9STRA</name>
<dbReference type="InterPro" id="IPR002692">
    <property type="entry name" value="S45"/>
</dbReference>
<dbReference type="GO" id="GO:0017000">
    <property type="term" value="P:antibiotic biosynthetic process"/>
    <property type="evidence" value="ECO:0007669"/>
    <property type="project" value="InterPro"/>
</dbReference>
<dbReference type="PANTHER" id="PTHR34218">
    <property type="entry name" value="PEPTIDASE S45 PENICILLIN AMIDASE"/>
    <property type="match status" value="1"/>
</dbReference>
<proteinExistence type="predicted"/>
<gene>
    <name evidence="1" type="ORF">FCC1311_025181</name>
</gene>
<comment type="caution">
    <text evidence="1">The sequence shown here is derived from an EMBL/GenBank/DDBJ whole genome shotgun (WGS) entry which is preliminary data.</text>
</comment>
<reference evidence="1 2" key="1">
    <citation type="submission" date="2017-12" db="EMBL/GenBank/DDBJ databases">
        <title>Sequencing, de novo assembly and annotation of complete genome of a new Thraustochytrid species, strain FCC1311.</title>
        <authorList>
            <person name="Sedici K."/>
            <person name="Godart F."/>
            <person name="Aiese Cigliano R."/>
            <person name="Sanseverino W."/>
            <person name="Barakat M."/>
            <person name="Ortet P."/>
            <person name="Marechal E."/>
            <person name="Cagnac O."/>
            <person name="Amato A."/>
        </authorList>
    </citation>
    <scope>NUCLEOTIDE SEQUENCE [LARGE SCALE GENOMIC DNA]</scope>
</reference>
<dbReference type="Pfam" id="PF01804">
    <property type="entry name" value="Penicil_amidase"/>
    <property type="match status" value="1"/>
</dbReference>
<dbReference type="AlphaFoldDB" id="A0A2R5GXP5"/>
<sequence>MSDADCLSYATAALERVALLLAEGKVKPWGTVGMHETCFASQLFAETPLDCLFSRRVPHGGDDVTVNVGSSSYPSFEQRAGSSFRAVMSMGKDASGDDGASVIVNALGQSGSPFSRHYDNMVQPWSLGEYFAMSLKNATANGPVRESCLASDRELCSP</sequence>
<dbReference type="EMBL" id="BEYU01000157">
    <property type="protein sequence ID" value="GBG33473.1"/>
    <property type="molecule type" value="Genomic_DNA"/>
</dbReference>
<evidence type="ECO:0000313" key="2">
    <source>
        <dbReference type="Proteomes" id="UP000241890"/>
    </source>
</evidence>
<dbReference type="SUPFAM" id="SSF56235">
    <property type="entry name" value="N-terminal nucleophile aminohydrolases (Ntn hydrolases)"/>
    <property type="match status" value="1"/>
</dbReference>
<dbReference type="GO" id="GO:0016787">
    <property type="term" value="F:hydrolase activity"/>
    <property type="evidence" value="ECO:0007669"/>
    <property type="project" value="InterPro"/>
</dbReference>
<evidence type="ECO:0000313" key="1">
    <source>
        <dbReference type="EMBL" id="GBG33473.1"/>
    </source>
</evidence>
<protein>
    <submittedName>
        <fullName evidence="1">Uncharacterized protein</fullName>
    </submittedName>
</protein>